<protein>
    <submittedName>
        <fullName evidence="1">Uncharacterized protein LOC114343649</fullName>
    </submittedName>
</protein>
<accession>A0A6P7GW68</accession>
<dbReference type="RefSeq" id="XP_028150282.1">
    <property type="nucleotide sequence ID" value="XM_028294481.1"/>
</dbReference>
<organism evidence="1">
    <name type="scientific">Diabrotica virgifera virgifera</name>
    <name type="common">western corn rootworm</name>
    <dbReference type="NCBI Taxonomy" id="50390"/>
    <lineage>
        <taxon>Eukaryota</taxon>
        <taxon>Metazoa</taxon>
        <taxon>Ecdysozoa</taxon>
        <taxon>Arthropoda</taxon>
        <taxon>Hexapoda</taxon>
        <taxon>Insecta</taxon>
        <taxon>Pterygota</taxon>
        <taxon>Neoptera</taxon>
        <taxon>Endopterygota</taxon>
        <taxon>Coleoptera</taxon>
        <taxon>Polyphaga</taxon>
        <taxon>Cucujiformia</taxon>
        <taxon>Chrysomeloidea</taxon>
        <taxon>Chrysomelidae</taxon>
        <taxon>Galerucinae</taxon>
        <taxon>Diabroticina</taxon>
        <taxon>Diabroticites</taxon>
        <taxon>Diabrotica</taxon>
    </lineage>
</organism>
<sequence length="178" mass="19726">MEGTAVVDLLGQPYQQELALEVGIDLALIELEELKLSSYKVTSLVSALLEDCAAAKIAGVILQEKLNEISLQLTIARQQCDLKDRTLCYTLQHSGFEVSFSMDNCQLPAPGKAFKLQDAPQYLFYLLIKDISYDQPSYQDVLRSITSIERECAGVQRAKVSHCRVAGLSCRVVVLDPQ</sequence>
<gene>
    <name evidence="1" type="primary">LOC114343649</name>
</gene>
<proteinExistence type="predicted"/>
<dbReference type="InParanoid" id="A0A6P7GW68"/>
<dbReference type="AlphaFoldDB" id="A0A6P7GW68"/>
<reference evidence="1" key="1">
    <citation type="submission" date="2025-08" db="UniProtKB">
        <authorList>
            <consortium name="RefSeq"/>
        </authorList>
    </citation>
    <scope>IDENTIFICATION</scope>
    <source>
        <tissue evidence="1">Whole insect</tissue>
    </source>
</reference>
<name>A0A6P7GW68_DIAVI</name>
<evidence type="ECO:0000313" key="1">
    <source>
        <dbReference type="RefSeq" id="XP_028150282.1"/>
    </source>
</evidence>